<dbReference type="InterPro" id="IPR041623">
    <property type="entry name" value="NOG1_N"/>
</dbReference>
<dbReference type="PROSITE" id="PS51710">
    <property type="entry name" value="G_OBG"/>
    <property type="match status" value="1"/>
</dbReference>
<dbReference type="SUPFAM" id="SSF52540">
    <property type="entry name" value="P-loop containing nucleoside triphosphate hydrolases"/>
    <property type="match status" value="1"/>
</dbReference>
<dbReference type="PRINTS" id="PR00326">
    <property type="entry name" value="GTP1OBG"/>
</dbReference>
<dbReference type="CDD" id="cd01897">
    <property type="entry name" value="NOG"/>
    <property type="match status" value="1"/>
</dbReference>
<evidence type="ECO:0000313" key="5">
    <source>
        <dbReference type="Proteomes" id="UP000199259"/>
    </source>
</evidence>
<accession>A0A7Z7AXV5</accession>
<dbReference type="InterPro" id="IPR006073">
    <property type="entry name" value="GTP-bd"/>
</dbReference>
<comment type="caution">
    <text evidence="4">The sequence shown here is derived from an EMBL/GenBank/DDBJ whole genome shotgun (WGS) entry which is preliminary data.</text>
</comment>
<name>A0A7Z7AXV5_9EURY</name>
<dbReference type="AlphaFoldDB" id="A0A7Z7AXV5"/>
<reference evidence="4 5" key="1">
    <citation type="submission" date="2016-10" db="EMBL/GenBank/DDBJ databases">
        <authorList>
            <person name="Varghese N."/>
            <person name="Submissions S."/>
        </authorList>
    </citation>
    <scope>NUCLEOTIDE SEQUENCE [LARGE SCALE GENOMIC DNA]</scope>
    <source>
        <strain evidence="4 5">PL 12/M</strain>
    </source>
</reference>
<dbReference type="OrthoDB" id="147673at2157"/>
<keyword evidence="2" id="KW-0342">GTP-binding</keyword>
<sequence>MIFEKINTVQTSEELLDKAFRRATRAMSGKTISGRKTAIEANESMMLTAGNILTDNLKNIVRRFPTFENLPPFYYELADVMVGVDDMRKSLSRLDWASAKIHEVTREHVGKIRKAREPMSVRKQCFGRLSSIMRSIDKDLIFLNESRNKLRKLPSVNDEPTIVVAGYPNIGKSSFVTKVTGATPEIAPYPFTTKGVSIGHFFVGNDRYQVMDTPGLLDRPMSERNEIELQAITALKNLDAVVLFIIDATETCGYEIEDQKRMLEEVRSGFKLPVLVVANKADLPQFRDLDFVDMKMSTATGEGIEEVTSTLIEMVKKAIAEKEVVEENVIMDDY</sequence>
<dbReference type="Pfam" id="PF06858">
    <property type="entry name" value="NOG1"/>
    <property type="match status" value="1"/>
</dbReference>
<evidence type="ECO:0000256" key="2">
    <source>
        <dbReference type="ARBA" id="ARBA00023134"/>
    </source>
</evidence>
<evidence type="ECO:0000256" key="1">
    <source>
        <dbReference type="ARBA" id="ARBA00022741"/>
    </source>
</evidence>
<dbReference type="InterPro" id="IPR010674">
    <property type="entry name" value="NOG1_Rossman_fold_dom"/>
</dbReference>
<organism evidence="4 5">
    <name type="scientific">Methanolobus vulcani</name>
    <dbReference type="NCBI Taxonomy" id="38026"/>
    <lineage>
        <taxon>Archaea</taxon>
        <taxon>Methanobacteriati</taxon>
        <taxon>Methanobacteriota</taxon>
        <taxon>Stenosarchaea group</taxon>
        <taxon>Methanomicrobia</taxon>
        <taxon>Methanosarcinales</taxon>
        <taxon>Methanosarcinaceae</taxon>
        <taxon>Methanolobus</taxon>
    </lineage>
</organism>
<keyword evidence="5" id="KW-1185">Reference proteome</keyword>
<dbReference type="InterPro" id="IPR031167">
    <property type="entry name" value="G_OBG"/>
</dbReference>
<protein>
    <submittedName>
        <fullName evidence="4">Nucleolar GTP-binding protein</fullName>
    </submittedName>
</protein>
<dbReference type="GO" id="GO:0005525">
    <property type="term" value="F:GTP binding"/>
    <property type="evidence" value="ECO:0007669"/>
    <property type="project" value="UniProtKB-KW"/>
</dbReference>
<dbReference type="InterPro" id="IPR027417">
    <property type="entry name" value="P-loop_NTPase"/>
</dbReference>
<evidence type="ECO:0000313" key="4">
    <source>
        <dbReference type="EMBL" id="SDG10583.1"/>
    </source>
</evidence>
<dbReference type="EMBL" id="FNCA01000007">
    <property type="protein sequence ID" value="SDG10583.1"/>
    <property type="molecule type" value="Genomic_DNA"/>
</dbReference>
<dbReference type="Pfam" id="PF17835">
    <property type="entry name" value="NOG1_N"/>
    <property type="match status" value="1"/>
</dbReference>
<dbReference type="Proteomes" id="UP000199259">
    <property type="component" value="Unassembled WGS sequence"/>
</dbReference>
<gene>
    <name evidence="4" type="ORF">SAMN04488589_2168</name>
</gene>
<dbReference type="Gene3D" id="1.20.120.1190">
    <property type="match status" value="1"/>
</dbReference>
<dbReference type="PANTHER" id="PTHR45759">
    <property type="entry name" value="NUCLEOLAR GTP-BINDING PROTEIN 1"/>
    <property type="match status" value="1"/>
</dbReference>
<feature type="domain" description="OBG-type G" evidence="3">
    <location>
        <begin position="160"/>
        <end position="334"/>
    </location>
</feature>
<dbReference type="Gene3D" id="3.40.50.300">
    <property type="entry name" value="P-loop containing nucleotide triphosphate hydrolases"/>
    <property type="match status" value="1"/>
</dbReference>
<evidence type="ECO:0000259" key="3">
    <source>
        <dbReference type="PROSITE" id="PS51710"/>
    </source>
</evidence>
<dbReference type="RefSeq" id="WP_091710463.1">
    <property type="nucleotide sequence ID" value="NZ_FNCA01000007.1"/>
</dbReference>
<keyword evidence="1" id="KW-0547">Nucleotide-binding</keyword>
<proteinExistence type="predicted"/>